<dbReference type="InterPro" id="IPR003653">
    <property type="entry name" value="Peptidase_C48_C"/>
</dbReference>
<dbReference type="GeneID" id="87924590"/>
<dbReference type="GO" id="GO:0000338">
    <property type="term" value="P:protein deneddylation"/>
    <property type="evidence" value="ECO:0007669"/>
    <property type="project" value="TreeGrafter"/>
</dbReference>
<dbReference type="AlphaFoldDB" id="A0AAE1IJT6"/>
<organism evidence="7 8">
    <name type="scientific">Trichoderma aggressivum f. europaeum</name>
    <dbReference type="NCBI Taxonomy" id="173218"/>
    <lineage>
        <taxon>Eukaryota</taxon>
        <taxon>Fungi</taxon>
        <taxon>Dikarya</taxon>
        <taxon>Ascomycota</taxon>
        <taxon>Pezizomycotina</taxon>
        <taxon>Sordariomycetes</taxon>
        <taxon>Hypocreomycetidae</taxon>
        <taxon>Hypocreales</taxon>
        <taxon>Hypocreaceae</taxon>
        <taxon>Trichoderma</taxon>
    </lineage>
</organism>
<dbReference type="PANTHER" id="PTHR46468:SF1">
    <property type="entry name" value="SENTRIN-SPECIFIC PROTEASE 8"/>
    <property type="match status" value="1"/>
</dbReference>
<gene>
    <name evidence="7" type="ORF">Triagg1_97</name>
</gene>
<feature type="domain" description="Ubiquitin-like protease family profile" evidence="6">
    <location>
        <begin position="175"/>
        <end position="336"/>
    </location>
</feature>
<feature type="region of interest" description="Disordered" evidence="5">
    <location>
        <begin position="386"/>
        <end position="606"/>
    </location>
</feature>
<keyword evidence="4" id="KW-0788">Thiol protease</keyword>
<dbReference type="PROSITE" id="PS50600">
    <property type="entry name" value="ULP_PROTEASE"/>
    <property type="match status" value="1"/>
</dbReference>
<feature type="compositionally biased region" description="Basic and acidic residues" evidence="5">
    <location>
        <begin position="405"/>
        <end position="437"/>
    </location>
</feature>
<evidence type="ECO:0000256" key="3">
    <source>
        <dbReference type="ARBA" id="ARBA00022801"/>
    </source>
</evidence>
<comment type="caution">
    <text evidence="7">The sequence shown here is derived from an EMBL/GenBank/DDBJ whole genome shotgun (WGS) entry which is preliminary data.</text>
</comment>
<dbReference type="RefSeq" id="XP_062760447.1">
    <property type="nucleotide sequence ID" value="XM_062895976.1"/>
</dbReference>
<feature type="compositionally biased region" description="Low complexity" evidence="5">
    <location>
        <begin position="455"/>
        <end position="470"/>
    </location>
</feature>
<dbReference type="PANTHER" id="PTHR46468">
    <property type="entry name" value="SENTRIN-SPECIFIC PROTEASE 8"/>
    <property type="match status" value="1"/>
</dbReference>
<protein>
    <recommendedName>
        <fullName evidence="6">Ubiquitin-like protease family profile domain-containing protein</fullName>
    </recommendedName>
</protein>
<name>A0AAE1IJT6_9HYPO</name>
<keyword evidence="8" id="KW-1185">Reference proteome</keyword>
<keyword evidence="2" id="KW-0645">Protease</keyword>
<evidence type="ECO:0000259" key="6">
    <source>
        <dbReference type="PROSITE" id="PS50600"/>
    </source>
</evidence>
<feature type="compositionally biased region" description="Basic and acidic residues" evidence="5">
    <location>
        <begin position="595"/>
        <end position="606"/>
    </location>
</feature>
<dbReference type="EMBL" id="JAWRVG010000001">
    <property type="protein sequence ID" value="KAK4085107.1"/>
    <property type="molecule type" value="Genomic_DNA"/>
</dbReference>
<feature type="compositionally biased region" description="Basic and acidic residues" evidence="5">
    <location>
        <begin position="1"/>
        <end position="12"/>
    </location>
</feature>
<feature type="compositionally biased region" description="Basic and acidic residues" evidence="5">
    <location>
        <begin position="386"/>
        <end position="397"/>
    </location>
</feature>
<proteinExistence type="inferred from homology"/>
<dbReference type="SUPFAM" id="SSF54001">
    <property type="entry name" value="Cysteine proteinases"/>
    <property type="match status" value="1"/>
</dbReference>
<feature type="region of interest" description="Disordered" evidence="5">
    <location>
        <begin position="107"/>
        <end position="151"/>
    </location>
</feature>
<feature type="compositionally biased region" description="Low complexity" evidence="5">
    <location>
        <begin position="528"/>
        <end position="541"/>
    </location>
</feature>
<evidence type="ECO:0000313" key="8">
    <source>
        <dbReference type="Proteomes" id="UP001273209"/>
    </source>
</evidence>
<sequence length="606" mass="66977">MEEKRKVGEKGKKGGWGGAREDDDGWGIGGRFCLFFRALERDGDRYADVKVIIGVFIAYWKLENASMAVTQVQGTAHMFSLEPVSPGAALVLVCSHFTGFSFIYRSRESSSGSSTSSSESIRPWGSSSTSRATPRDDSHSKRKRRKHRMPFRQRMARHFGDSLAPEKAYLSYYDVLLTVEDIKSLKNDWLTDNNIAFWEEYLEHETLPRFPQARIILLRPSMTFLLMKEPDMRHVQAALPDFSKVTHVFLPINDNRNVAMAEGGSHWSLLLVSVLDGIAFHYDSLGGANYAEAALATRKLGTIVGRQIRFINLEDSPQQENGSDCGVFVCLLMRHLLVKRLLVANAREKVSMSMAGKMVDSNGGRKEMLKIIENLRKEGEQFEKRLARQHGGDKTKTEQSPVLPEDAKEVDKPRAVEPRVAKRKAVDAKLNDSETGSKKAKSPKAKDSKTRDSKTNNTNTTASKTGASKTVISKTVTQPERPTTKAKSAGKGQLPSPPCSNRSAKSSQSSKSNSPGVSKSPRTPTKRSPQSSQSSQSTPTPVRMRRIIQPPHDPNKPTLLKEKFGRMKWLKRAGSGSSSSSKPPAVTANPAKAAPIKDRGLKAALR</sequence>
<evidence type="ECO:0000256" key="2">
    <source>
        <dbReference type="ARBA" id="ARBA00022670"/>
    </source>
</evidence>
<feature type="compositionally biased region" description="Basic residues" evidence="5">
    <location>
        <begin position="140"/>
        <end position="151"/>
    </location>
</feature>
<dbReference type="GO" id="GO:0008234">
    <property type="term" value="F:cysteine-type peptidase activity"/>
    <property type="evidence" value="ECO:0007669"/>
    <property type="project" value="UniProtKB-KW"/>
</dbReference>
<dbReference type="Pfam" id="PF02902">
    <property type="entry name" value="Peptidase_C48"/>
    <property type="match status" value="1"/>
</dbReference>
<dbReference type="InterPro" id="IPR038765">
    <property type="entry name" value="Papain-like_cys_pep_sf"/>
</dbReference>
<dbReference type="Gene3D" id="3.40.395.10">
    <property type="entry name" value="Adenoviral Proteinase, Chain A"/>
    <property type="match status" value="1"/>
</dbReference>
<evidence type="ECO:0000256" key="1">
    <source>
        <dbReference type="ARBA" id="ARBA00005234"/>
    </source>
</evidence>
<feature type="compositionally biased region" description="Polar residues" evidence="5">
    <location>
        <begin position="471"/>
        <end position="481"/>
    </location>
</feature>
<evidence type="ECO:0000256" key="5">
    <source>
        <dbReference type="SAM" id="MobiDB-lite"/>
    </source>
</evidence>
<dbReference type="GO" id="GO:0019784">
    <property type="term" value="F:deNEDDylase activity"/>
    <property type="evidence" value="ECO:0007669"/>
    <property type="project" value="InterPro"/>
</dbReference>
<feature type="compositionally biased region" description="Low complexity" evidence="5">
    <location>
        <begin position="500"/>
        <end position="520"/>
    </location>
</feature>
<accession>A0AAE1IJT6</accession>
<feature type="compositionally biased region" description="Basic and acidic residues" evidence="5">
    <location>
        <begin position="444"/>
        <end position="454"/>
    </location>
</feature>
<comment type="similarity">
    <text evidence="1">Belongs to the peptidase C48 family.</text>
</comment>
<evidence type="ECO:0000256" key="4">
    <source>
        <dbReference type="ARBA" id="ARBA00022807"/>
    </source>
</evidence>
<feature type="compositionally biased region" description="Basic and acidic residues" evidence="5">
    <location>
        <begin position="553"/>
        <end position="565"/>
    </location>
</feature>
<evidence type="ECO:0000313" key="7">
    <source>
        <dbReference type="EMBL" id="KAK4085107.1"/>
    </source>
</evidence>
<reference evidence="7" key="1">
    <citation type="submission" date="2023-11" db="EMBL/GenBank/DDBJ databases">
        <title>The genome sequences of three competitors of mushroom-forming fungi.</title>
        <authorList>
            <person name="Beijen E."/>
            <person name="Ohm R.A."/>
        </authorList>
    </citation>
    <scope>NUCLEOTIDE SEQUENCE</scope>
    <source>
        <strain evidence="7">CBS 100526</strain>
    </source>
</reference>
<dbReference type="InterPro" id="IPR044613">
    <property type="entry name" value="Nep1/2-like"/>
</dbReference>
<feature type="region of interest" description="Disordered" evidence="5">
    <location>
        <begin position="1"/>
        <end position="20"/>
    </location>
</feature>
<dbReference type="FunFam" id="3.40.395.10:FF:000008">
    <property type="entry name" value="Ulp1 protease family protein"/>
    <property type="match status" value="1"/>
</dbReference>
<keyword evidence="3" id="KW-0378">Hydrolase</keyword>
<feature type="compositionally biased region" description="Low complexity" evidence="5">
    <location>
        <begin position="109"/>
        <end position="120"/>
    </location>
</feature>
<dbReference type="Proteomes" id="UP001273209">
    <property type="component" value="Unassembled WGS sequence"/>
</dbReference>
<dbReference type="GO" id="GO:0006508">
    <property type="term" value="P:proteolysis"/>
    <property type="evidence" value="ECO:0007669"/>
    <property type="project" value="UniProtKB-KW"/>
</dbReference>